<evidence type="ECO:0000313" key="2">
    <source>
        <dbReference type="EMBL" id="GAQ23993.1"/>
    </source>
</evidence>
<evidence type="ECO:0000313" key="3">
    <source>
        <dbReference type="Proteomes" id="UP000056209"/>
    </source>
</evidence>
<reference evidence="3" key="1">
    <citation type="submission" date="2015-11" db="EMBL/GenBank/DDBJ databases">
        <title>Draft Genome Sequence of the Radioresistant Bacterium Deinococcus grandis, Isolated from Freshwater Fish in Japan.</title>
        <authorList>
            <person name="Satoh K."/>
            <person name="Onodera T."/>
            <person name="Omoso K."/>
            <person name="Takeda-Yano K."/>
            <person name="Katayama T."/>
            <person name="Oono Y."/>
            <person name="Narumi I."/>
        </authorList>
    </citation>
    <scope>NUCLEOTIDE SEQUENCE [LARGE SCALE GENOMIC DNA]</scope>
    <source>
        <strain evidence="3">ATCC 43672</strain>
    </source>
</reference>
<comment type="caution">
    <text evidence="2">The sequence shown here is derived from an EMBL/GenBank/DDBJ whole genome shotgun (WGS) entry which is preliminary data.</text>
</comment>
<dbReference type="RefSeq" id="WP_058980221.1">
    <property type="nucleotide sequence ID" value="NZ_BCMS01000006.1"/>
</dbReference>
<evidence type="ECO:0000256" key="1">
    <source>
        <dbReference type="SAM" id="MobiDB-lite"/>
    </source>
</evidence>
<gene>
    <name evidence="2" type="ORF">DEIGR_400126</name>
</gene>
<proteinExistence type="predicted"/>
<protein>
    <submittedName>
        <fullName evidence="2">Uncharacterized protein</fullName>
    </submittedName>
</protein>
<feature type="compositionally biased region" description="Polar residues" evidence="1">
    <location>
        <begin position="141"/>
        <end position="153"/>
    </location>
</feature>
<dbReference type="EMBL" id="BCMS01000006">
    <property type="protein sequence ID" value="GAQ23993.1"/>
    <property type="molecule type" value="Genomic_DNA"/>
</dbReference>
<dbReference type="OrthoDB" id="9885718at2"/>
<dbReference type="Proteomes" id="UP000056209">
    <property type="component" value="Unassembled WGS sequence"/>
</dbReference>
<dbReference type="AlphaFoldDB" id="A0A100HNK7"/>
<keyword evidence="3" id="KW-1185">Reference proteome</keyword>
<organism evidence="2 3">
    <name type="scientific">Deinococcus grandis</name>
    <dbReference type="NCBI Taxonomy" id="57498"/>
    <lineage>
        <taxon>Bacteria</taxon>
        <taxon>Thermotogati</taxon>
        <taxon>Deinococcota</taxon>
        <taxon>Deinococci</taxon>
        <taxon>Deinococcales</taxon>
        <taxon>Deinococcaceae</taxon>
        <taxon>Deinococcus</taxon>
    </lineage>
</organism>
<feature type="region of interest" description="Disordered" evidence="1">
    <location>
        <begin position="135"/>
        <end position="155"/>
    </location>
</feature>
<sequence length="188" mass="20453">MTAQLAATLAGLFRASRSDGRQRSRVLSKGLEVRVGTADGDVIYLSRKDGQASQDEAAIVAQAAGWVLFDTELESWNGTRYLLIRPSGSLEEDIDDPPLVREDPPPSPAPATGRDAAPDEEAEKALDARIRAALLGDGPWQNPTFTPSMTSIRQGAIKDMKRQDLRDELAWIRRNWPDAAARAMGDVA</sequence>
<name>A0A100HNK7_9DEIO</name>
<accession>A0A100HNK7</accession>
<feature type="region of interest" description="Disordered" evidence="1">
    <location>
        <begin position="89"/>
        <end position="123"/>
    </location>
</feature>